<dbReference type="GO" id="GO:0045892">
    <property type="term" value="P:negative regulation of DNA-templated transcription"/>
    <property type="evidence" value="ECO:0000318"/>
    <property type="project" value="GO_Central"/>
</dbReference>
<dbReference type="GO" id="GO:0007140">
    <property type="term" value="P:male meiotic nuclear division"/>
    <property type="evidence" value="ECO:0000318"/>
    <property type="project" value="GO_Central"/>
</dbReference>
<dbReference type="GO" id="GO:0007283">
    <property type="term" value="P:spermatogenesis"/>
    <property type="evidence" value="ECO:0000318"/>
    <property type="project" value="GO_Central"/>
</dbReference>
<keyword evidence="9" id="KW-0539">Nucleus</keyword>
<evidence type="ECO:0000313" key="15">
    <source>
        <dbReference type="Proteomes" id="UP000000305"/>
    </source>
</evidence>
<evidence type="ECO:0000256" key="10">
    <source>
        <dbReference type="ARBA" id="ARBA00023254"/>
    </source>
</evidence>
<organism evidence="14 15">
    <name type="scientific">Daphnia pulex</name>
    <name type="common">Water flea</name>
    <dbReference type="NCBI Taxonomy" id="6669"/>
    <lineage>
        <taxon>Eukaryota</taxon>
        <taxon>Metazoa</taxon>
        <taxon>Ecdysozoa</taxon>
        <taxon>Arthropoda</taxon>
        <taxon>Crustacea</taxon>
        <taxon>Branchiopoda</taxon>
        <taxon>Diplostraca</taxon>
        <taxon>Cladocera</taxon>
        <taxon>Anomopoda</taxon>
        <taxon>Daphniidae</taxon>
        <taxon>Daphnia</taxon>
    </lineage>
</organism>
<gene>
    <name evidence="14" type="ORF">DAPPUDRAFT_314556</name>
</gene>
<dbReference type="PANTHER" id="PTHR21358">
    <property type="entry name" value="PROTEIN MAELSTROM HOMOLOG"/>
    <property type="match status" value="1"/>
</dbReference>
<keyword evidence="8" id="KW-0943">RNA-mediated gene silencing</keyword>
<feature type="domain" description="Maelstrom" evidence="13">
    <location>
        <begin position="131"/>
        <end position="341"/>
    </location>
</feature>
<evidence type="ECO:0000256" key="9">
    <source>
        <dbReference type="ARBA" id="ARBA00023242"/>
    </source>
</evidence>
<evidence type="ECO:0000256" key="3">
    <source>
        <dbReference type="ARBA" id="ARBA00007057"/>
    </source>
</evidence>
<dbReference type="Pfam" id="PF09011">
    <property type="entry name" value="HMG_box_2"/>
    <property type="match status" value="1"/>
</dbReference>
<evidence type="ECO:0000259" key="13">
    <source>
        <dbReference type="Pfam" id="PF13017"/>
    </source>
</evidence>
<dbReference type="GO" id="GO:0043186">
    <property type="term" value="C:P granule"/>
    <property type="evidence" value="ECO:0000318"/>
    <property type="project" value="GO_Central"/>
</dbReference>
<dbReference type="GO" id="GO:0030154">
    <property type="term" value="P:cell differentiation"/>
    <property type="evidence" value="ECO:0007669"/>
    <property type="project" value="UniProtKB-KW"/>
</dbReference>
<dbReference type="GO" id="GO:0060964">
    <property type="term" value="P:regulation of miRNA-mediated gene silencing"/>
    <property type="evidence" value="ECO:0007669"/>
    <property type="project" value="InterPro"/>
</dbReference>
<dbReference type="Gene3D" id="1.10.30.10">
    <property type="entry name" value="High mobility group box domain"/>
    <property type="match status" value="1"/>
</dbReference>
<sequence>MPPKKKTQKANGFMMFMIEMRPRLESDGHKFPGGLMDVHPVCTPLWNNLTTEQKAVYNQRAKGGPMIKEEKLDTRGVPLAWKEREEQKKIIEKSQVFQKIEDLVAHLHGQGTLENHYFHLAHFNIAVSTDEGEYPPCEMAIVKFSLVDGIASSIHEFVNPGQLRLGYAYEAGLHSEKTHKIPATNFEFFNNNYVAITNSIKRMLKQQDGGYAPLFFVDEDRVKAIYILEWLIEKSCELDNGYQKMNPFKTYSLNKLFYELRRYADLDDPRLRFTSTSQVSEYFGNGVFQFSPNMACKWHEDQDNVTFCSLTKVKNYAYTISDLCCEHYGLSLLPNRHVPASIADEDRYVVMPKVDKVQDAQQKTPVMKQDNEDEEEACESVPRLPNTFSKVVMKSVGPRVAANFGSKPQGVLPGAGRGILAGASPMKLIPEPITPGPPSQESAPSTPAGRGRGRGFLLSDD</sequence>
<feature type="region of interest" description="Disordered" evidence="11">
    <location>
        <begin position="413"/>
        <end position="461"/>
    </location>
</feature>
<dbReference type="GO" id="GO:0005634">
    <property type="term" value="C:nucleus"/>
    <property type="evidence" value="ECO:0000318"/>
    <property type="project" value="GO_Central"/>
</dbReference>
<dbReference type="InterPro" id="IPR039259">
    <property type="entry name" value="Protein_maelstrom"/>
</dbReference>
<evidence type="ECO:0008006" key="16">
    <source>
        <dbReference type="Google" id="ProtNLM"/>
    </source>
</evidence>
<dbReference type="eggNOG" id="ENOG502QTQB">
    <property type="taxonomic scope" value="Eukaryota"/>
</dbReference>
<dbReference type="SUPFAM" id="SSF47095">
    <property type="entry name" value="HMG-box"/>
    <property type="match status" value="1"/>
</dbReference>
<evidence type="ECO:0000256" key="2">
    <source>
        <dbReference type="ARBA" id="ARBA00004496"/>
    </source>
</evidence>
<evidence type="ECO:0000256" key="1">
    <source>
        <dbReference type="ARBA" id="ARBA00004123"/>
    </source>
</evidence>
<dbReference type="OrthoDB" id="24555at2759"/>
<keyword evidence="5" id="KW-0963">Cytoplasm</keyword>
<dbReference type="HOGENOM" id="CLU_593489_0_0_1"/>
<dbReference type="PANTHER" id="PTHR21358:SF4">
    <property type="entry name" value="PROTEIN MAELSTROM HOMOLOG"/>
    <property type="match status" value="1"/>
</dbReference>
<dbReference type="FunCoup" id="E9G6J3">
    <property type="interactions" value="47"/>
</dbReference>
<accession>E9G6J3</accession>
<dbReference type="GO" id="GO:0034587">
    <property type="term" value="P:piRNA processing"/>
    <property type="evidence" value="ECO:0000318"/>
    <property type="project" value="GO_Central"/>
</dbReference>
<comment type="similarity">
    <text evidence="3">Belongs to the maelstrom family.</text>
</comment>
<evidence type="ECO:0000256" key="11">
    <source>
        <dbReference type="SAM" id="MobiDB-lite"/>
    </source>
</evidence>
<comment type="subcellular location">
    <subcellularLocation>
        <location evidence="2">Cytoplasm</location>
    </subcellularLocation>
    <subcellularLocation>
        <location evidence="1">Nucleus</location>
    </subcellularLocation>
</comment>
<dbReference type="InterPro" id="IPR009071">
    <property type="entry name" value="HMG_box_dom"/>
</dbReference>
<proteinExistence type="inferred from homology"/>
<dbReference type="KEGG" id="dpx:DAPPUDRAFT_314556"/>
<evidence type="ECO:0000259" key="12">
    <source>
        <dbReference type="Pfam" id="PF09011"/>
    </source>
</evidence>
<dbReference type="OMA" id="DHSENTH"/>
<evidence type="ECO:0000256" key="4">
    <source>
        <dbReference type="ARBA" id="ARBA00022473"/>
    </source>
</evidence>
<dbReference type="Pfam" id="PF13017">
    <property type="entry name" value="Maelstrom"/>
    <property type="match status" value="1"/>
</dbReference>
<dbReference type="GO" id="GO:0043565">
    <property type="term" value="F:sequence-specific DNA binding"/>
    <property type="evidence" value="ECO:0000318"/>
    <property type="project" value="GO_Central"/>
</dbReference>
<keyword evidence="6" id="KW-0221">Differentiation</keyword>
<evidence type="ECO:0000256" key="7">
    <source>
        <dbReference type="ARBA" id="ARBA00023125"/>
    </source>
</evidence>
<dbReference type="InterPro" id="IPR036910">
    <property type="entry name" value="HMG_box_dom_sf"/>
</dbReference>
<evidence type="ECO:0000256" key="5">
    <source>
        <dbReference type="ARBA" id="ARBA00022490"/>
    </source>
</evidence>
<dbReference type="InParanoid" id="E9G6J3"/>
<dbReference type="AlphaFoldDB" id="E9G6J3"/>
<evidence type="ECO:0000313" key="14">
    <source>
        <dbReference type="EMBL" id="EFX84982.1"/>
    </source>
</evidence>
<evidence type="ECO:0000256" key="6">
    <source>
        <dbReference type="ARBA" id="ARBA00022782"/>
    </source>
</evidence>
<feature type="domain" description="HMG box" evidence="12">
    <location>
        <begin position="3"/>
        <end position="62"/>
    </location>
</feature>
<protein>
    <recommendedName>
        <fullName evidence="16">Maelstrom</fullName>
    </recommendedName>
</protein>
<keyword evidence="4" id="KW-0217">Developmental protein</keyword>
<evidence type="ECO:0000256" key="8">
    <source>
        <dbReference type="ARBA" id="ARBA00023158"/>
    </source>
</evidence>
<keyword evidence="7" id="KW-0238">DNA-binding</keyword>
<keyword evidence="10" id="KW-0469">Meiosis</keyword>
<reference evidence="14 15" key="1">
    <citation type="journal article" date="2011" name="Science">
        <title>The ecoresponsive genome of Daphnia pulex.</title>
        <authorList>
            <person name="Colbourne J.K."/>
            <person name="Pfrender M.E."/>
            <person name="Gilbert D."/>
            <person name="Thomas W.K."/>
            <person name="Tucker A."/>
            <person name="Oakley T.H."/>
            <person name="Tokishita S."/>
            <person name="Aerts A."/>
            <person name="Arnold G.J."/>
            <person name="Basu M.K."/>
            <person name="Bauer D.J."/>
            <person name="Caceres C.E."/>
            <person name="Carmel L."/>
            <person name="Casola C."/>
            <person name="Choi J.H."/>
            <person name="Detter J.C."/>
            <person name="Dong Q."/>
            <person name="Dusheyko S."/>
            <person name="Eads B.D."/>
            <person name="Frohlich T."/>
            <person name="Geiler-Samerotte K.A."/>
            <person name="Gerlach D."/>
            <person name="Hatcher P."/>
            <person name="Jogdeo S."/>
            <person name="Krijgsveld J."/>
            <person name="Kriventseva E.V."/>
            <person name="Kultz D."/>
            <person name="Laforsch C."/>
            <person name="Lindquist E."/>
            <person name="Lopez J."/>
            <person name="Manak J.R."/>
            <person name="Muller J."/>
            <person name="Pangilinan J."/>
            <person name="Patwardhan R.P."/>
            <person name="Pitluck S."/>
            <person name="Pritham E.J."/>
            <person name="Rechtsteiner A."/>
            <person name="Rho M."/>
            <person name="Rogozin I.B."/>
            <person name="Sakarya O."/>
            <person name="Salamov A."/>
            <person name="Schaack S."/>
            <person name="Shapiro H."/>
            <person name="Shiga Y."/>
            <person name="Skalitzky C."/>
            <person name="Smith Z."/>
            <person name="Souvorov A."/>
            <person name="Sung W."/>
            <person name="Tang Z."/>
            <person name="Tsuchiya D."/>
            <person name="Tu H."/>
            <person name="Vos H."/>
            <person name="Wang M."/>
            <person name="Wolf Y.I."/>
            <person name="Yamagata H."/>
            <person name="Yamada T."/>
            <person name="Ye Y."/>
            <person name="Shaw J.R."/>
            <person name="Andrews J."/>
            <person name="Crease T.J."/>
            <person name="Tang H."/>
            <person name="Lucas S.M."/>
            <person name="Robertson H.M."/>
            <person name="Bork P."/>
            <person name="Koonin E.V."/>
            <person name="Zdobnov E.M."/>
            <person name="Grigoriev I.V."/>
            <person name="Lynch M."/>
            <person name="Boore J.L."/>
        </authorList>
    </citation>
    <scope>NUCLEOTIDE SEQUENCE [LARGE SCALE GENOMIC DNA]</scope>
</reference>
<dbReference type="InterPro" id="IPR024970">
    <property type="entry name" value="Maelstrom"/>
</dbReference>
<dbReference type="PhylomeDB" id="E9G6J3"/>
<dbReference type="Proteomes" id="UP000000305">
    <property type="component" value="Unassembled WGS sequence"/>
</dbReference>
<dbReference type="EMBL" id="GL732533">
    <property type="protein sequence ID" value="EFX84982.1"/>
    <property type="molecule type" value="Genomic_DNA"/>
</dbReference>
<keyword evidence="15" id="KW-1185">Reference proteome</keyword>
<name>E9G6J3_DAPPU</name>